<feature type="compositionally biased region" description="Low complexity" evidence="1">
    <location>
        <begin position="323"/>
        <end position="337"/>
    </location>
</feature>
<evidence type="ECO:0000256" key="1">
    <source>
        <dbReference type="SAM" id="MobiDB-lite"/>
    </source>
</evidence>
<comment type="caution">
    <text evidence="2">The sequence shown here is derived from an EMBL/GenBank/DDBJ whole genome shotgun (WGS) entry which is preliminary data.</text>
</comment>
<reference evidence="2 3" key="1">
    <citation type="journal article" date="2024" name="Commun. Biol.">
        <title>Comparative genomic analysis of thermophilic fungi reveals convergent evolutionary adaptations and gene losses.</title>
        <authorList>
            <person name="Steindorff A.S."/>
            <person name="Aguilar-Pontes M.V."/>
            <person name="Robinson A.J."/>
            <person name="Andreopoulos B."/>
            <person name="LaButti K."/>
            <person name="Kuo A."/>
            <person name="Mondo S."/>
            <person name="Riley R."/>
            <person name="Otillar R."/>
            <person name="Haridas S."/>
            <person name="Lipzen A."/>
            <person name="Grimwood J."/>
            <person name="Schmutz J."/>
            <person name="Clum A."/>
            <person name="Reid I.D."/>
            <person name="Moisan M.C."/>
            <person name="Butler G."/>
            <person name="Nguyen T.T.M."/>
            <person name="Dewar K."/>
            <person name="Conant G."/>
            <person name="Drula E."/>
            <person name="Henrissat B."/>
            <person name="Hansel C."/>
            <person name="Singer S."/>
            <person name="Hutchinson M.I."/>
            <person name="de Vries R.P."/>
            <person name="Natvig D.O."/>
            <person name="Powell A.J."/>
            <person name="Tsang A."/>
            <person name="Grigoriev I.V."/>
        </authorList>
    </citation>
    <scope>NUCLEOTIDE SEQUENCE [LARGE SCALE GENOMIC DNA]</scope>
    <source>
        <strain evidence="2 3">CBS 494.80</strain>
    </source>
</reference>
<proteinExistence type="predicted"/>
<accession>A0ABR4D197</accession>
<feature type="region of interest" description="Disordered" evidence="1">
    <location>
        <begin position="123"/>
        <end position="167"/>
    </location>
</feature>
<evidence type="ECO:0000313" key="2">
    <source>
        <dbReference type="EMBL" id="KAL2075531.1"/>
    </source>
</evidence>
<keyword evidence="3" id="KW-1185">Reference proteome</keyword>
<dbReference type="EMBL" id="JAZHXI010000001">
    <property type="protein sequence ID" value="KAL2075531.1"/>
    <property type="molecule type" value="Genomic_DNA"/>
</dbReference>
<name>A0ABR4D197_9HELO</name>
<feature type="compositionally biased region" description="Polar residues" evidence="1">
    <location>
        <begin position="201"/>
        <end position="214"/>
    </location>
</feature>
<sequence length="360" mass="39481">MAQSTQDIFYEGLAPAENIQATTKWLFSLIPIPTFSIFRRKNGTSSSPTDTSLQTGRDFPINGVIFSNTGPAAPPLLSKRSSVVAIPTDHHMTNLELFSSQETLPSTPPQRSHLQYRYYEGYNQHEGSPTSSTPPFSPSSTRSTSSASTTSTSLSEPPTPARNNNIDACVYSTSPQSQTSFIPTKLNDFGALLADEASGWNGSHISSPQESTILSLEPIRKKSSISKPAKKQKQKQKPKYTSKAYRGPKPILETGPFIFEGLHLVQYPESNNIIDPDILEAGHIIGYGSRPKQATALQIARERRLIMRNKARHYGIDDEVKTVKSSGSVSRESSSSEAESRKGEQDLDLDLCARSCSVRK</sequence>
<evidence type="ECO:0000313" key="3">
    <source>
        <dbReference type="Proteomes" id="UP001595075"/>
    </source>
</evidence>
<feature type="region of interest" description="Disordered" evidence="1">
    <location>
        <begin position="317"/>
        <end position="345"/>
    </location>
</feature>
<gene>
    <name evidence="2" type="ORF">VTL71DRAFT_474</name>
</gene>
<feature type="region of interest" description="Disordered" evidence="1">
    <location>
        <begin position="201"/>
        <end position="246"/>
    </location>
</feature>
<organism evidence="2 3">
    <name type="scientific">Oculimacula yallundae</name>
    <dbReference type="NCBI Taxonomy" id="86028"/>
    <lineage>
        <taxon>Eukaryota</taxon>
        <taxon>Fungi</taxon>
        <taxon>Dikarya</taxon>
        <taxon>Ascomycota</taxon>
        <taxon>Pezizomycotina</taxon>
        <taxon>Leotiomycetes</taxon>
        <taxon>Helotiales</taxon>
        <taxon>Ploettnerulaceae</taxon>
        <taxon>Oculimacula</taxon>
    </lineage>
</organism>
<feature type="compositionally biased region" description="Basic residues" evidence="1">
    <location>
        <begin position="221"/>
        <end position="240"/>
    </location>
</feature>
<protein>
    <submittedName>
        <fullName evidence="2">Uncharacterized protein</fullName>
    </submittedName>
</protein>
<feature type="compositionally biased region" description="Low complexity" evidence="1">
    <location>
        <begin position="128"/>
        <end position="156"/>
    </location>
</feature>
<dbReference type="Proteomes" id="UP001595075">
    <property type="component" value="Unassembled WGS sequence"/>
</dbReference>